<name>A0A7K1UHA6_9MICC</name>
<keyword evidence="4" id="KW-1185">Reference proteome</keyword>
<organism evidence="3 4">
    <name type="scientific">Nesterenkonia alkaliphila</name>
    <dbReference type="NCBI Taxonomy" id="1463631"/>
    <lineage>
        <taxon>Bacteria</taxon>
        <taxon>Bacillati</taxon>
        <taxon>Actinomycetota</taxon>
        <taxon>Actinomycetes</taxon>
        <taxon>Micrococcales</taxon>
        <taxon>Micrococcaceae</taxon>
        <taxon>Nesterenkonia</taxon>
    </lineage>
</organism>
<dbReference type="OrthoDB" id="4965307at2"/>
<dbReference type="RefSeq" id="WP_157322220.1">
    <property type="nucleotide sequence ID" value="NZ_BMFX01000001.1"/>
</dbReference>
<dbReference type="AlphaFoldDB" id="A0A7K1UHA6"/>
<dbReference type="PROSITE" id="PS51257">
    <property type="entry name" value="PROKAR_LIPOPROTEIN"/>
    <property type="match status" value="1"/>
</dbReference>
<dbReference type="EMBL" id="WRPM01000038">
    <property type="protein sequence ID" value="MVT25853.1"/>
    <property type="molecule type" value="Genomic_DNA"/>
</dbReference>
<feature type="region of interest" description="Disordered" evidence="1">
    <location>
        <begin position="53"/>
        <end position="72"/>
    </location>
</feature>
<keyword evidence="2" id="KW-1133">Transmembrane helix</keyword>
<keyword evidence="2" id="KW-0472">Membrane</keyword>
<evidence type="ECO:0000313" key="4">
    <source>
        <dbReference type="Proteomes" id="UP000460157"/>
    </source>
</evidence>
<keyword evidence="2" id="KW-0812">Transmembrane</keyword>
<accession>A0A7K1UHA6</accession>
<gene>
    <name evidence="3" type="ORF">GNZ21_05675</name>
</gene>
<comment type="caution">
    <text evidence="3">The sequence shown here is derived from an EMBL/GenBank/DDBJ whole genome shotgun (WGS) entry which is preliminary data.</text>
</comment>
<evidence type="ECO:0000256" key="1">
    <source>
        <dbReference type="SAM" id="MobiDB-lite"/>
    </source>
</evidence>
<evidence type="ECO:0000256" key="2">
    <source>
        <dbReference type="SAM" id="Phobius"/>
    </source>
</evidence>
<reference evidence="3 4" key="1">
    <citation type="submission" date="2019-12" db="EMBL/GenBank/DDBJ databases">
        <title>Nesterenkonia muleiensis sp. nov., a novel actinobacterium isolated from sap of Populus euphratica.</title>
        <authorList>
            <person name="Wang R."/>
        </authorList>
    </citation>
    <scope>NUCLEOTIDE SEQUENCE [LARGE SCALE GENOMIC DNA]</scope>
    <source>
        <strain evidence="3 4">F10</strain>
    </source>
</reference>
<protein>
    <submittedName>
        <fullName evidence="3">Uncharacterized protein</fullName>
    </submittedName>
</protein>
<evidence type="ECO:0000313" key="3">
    <source>
        <dbReference type="EMBL" id="MVT25853.1"/>
    </source>
</evidence>
<sequence>MSRTTSSTTRGSRAPSRVSLSWVAAVFGASCALVVCIVLAAAWVLGGRTAPTSPTVTELLPPEPRQSPNVSADGDLAAVSALQAPVGTDEQYLVGETAAILPGSIKSTEVRELPVERIGDLKPLGWAVPYLDRDGFQHDYVETSSVESVRTIQVRLSDGTSFINVAETRAEAEGVELHPLQEKLHSVVDLDAVTAEALELTTGQEAFLYLEDEAETWTTAVETPSAQYVITSSLPEHRASEITSWVMITDRSRVQLAPNVPGPADRLERGFDELLGWFGER</sequence>
<proteinExistence type="predicted"/>
<dbReference type="Proteomes" id="UP000460157">
    <property type="component" value="Unassembled WGS sequence"/>
</dbReference>
<feature type="transmembrane region" description="Helical" evidence="2">
    <location>
        <begin position="20"/>
        <end position="45"/>
    </location>
</feature>